<organism evidence="1 2">
    <name type="scientific">Dentiscutata erythropus</name>
    <dbReference type="NCBI Taxonomy" id="1348616"/>
    <lineage>
        <taxon>Eukaryota</taxon>
        <taxon>Fungi</taxon>
        <taxon>Fungi incertae sedis</taxon>
        <taxon>Mucoromycota</taxon>
        <taxon>Glomeromycotina</taxon>
        <taxon>Glomeromycetes</taxon>
        <taxon>Diversisporales</taxon>
        <taxon>Gigasporaceae</taxon>
        <taxon>Dentiscutata</taxon>
    </lineage>
</organism>
<evidence type="ECO:0000313" key="2">
    <source>
        <dbReference type="Proteomes" id="UP000789405"/>
    </source>
</evidence>
<name>A0A9N9PFV1_9GLOM</name>
<keyword evidence="2" id="KW-1185">Reference proteome</keyword>
<proteinExistence type="predicted"/>
<dbReference type="Proteomes" id="UP000789405">
    <property type="component" value="Unassembled WGS sequence"/>
</dbReference>
<reference evidence="1" key="1">
    <citation type="submission" date="2021-06" db="EMBL/GenBank/DDBJ databases">
        <authorList>
            <person name="Kallberg Y."/>
            <person name="Tangrot J."/>
            <person name="Rosling A."/>
        </authorList>
    </citation>
    <scope>NUCLEOTIDE SEQUENCE</scope>
    <source>
        <strain evidence="1">MA453B</strain>
    </source>
</reference>
<comment type="caution">
    <text evidence="1">The sequence shown here is derived from an EMBL/GenBank/DDBJ whole genome shotgun (WGS) entry which is preliminary data.</text>
</comment>
<protein>
    <submittedName>
        <fullName evidence="1">21397_t:CDS:1</fullName>
    </submittedName>
</protein>
<feature type="non-terminal residue" evidence="1">
    <location>
        <position position="49"/>
    </location>
</feature>
<sequence>MSLIMIQCLNILLIYPSIFLINSAFNTLQQLANFNHHSTDLTFYTDGSV</sequence>
<dbReference type="AlphaFoldDB" id="A0A9N9PFV1"/>
<dbReference type="EMBL" id="CAJVPY010048806">
    <property type="protein sequence ID" value="CAG8812439.1"/>
    <property type="molecule type" value="Genomic_DNA"/>
</dbReference>
<evidence type="ECO:0000313" key="1">
    <source>
        <dbReference type="EMBL" id="CAG8812439.1"/>
    </source>
</evidence>
<gene>
    <name evidence="1" type="ORF">DERYTH_LOCUS25624</name>
</gene>
<accession>A0A9N9PFV1</accession>